<keyword evidence="2" id="KW-1185">Reference proteome</keyword>
<gene>
    <name evidence="1" type="ORF">DNK49_02495</name>
</gene>
<reference evidence="1 2" key="1">
    <citation type="submission" date="2018-06" db="EMBL/GenBank/DDBJ databases">
        <title>Azoarcus communis strain SWub3 genome.</title>
        <authorList>
            <person name="Zorraquino Salvo V."/>
            <person name="Toubiana D."/>
            <person name="Blumwald E."/>
        </authorList>
    </citation>
    <scope>NUCLEOTIDE SEQUENCE [LARGE SCALE GENOMIC DNA]</scope>
    <source>
        <strain evidence="1 2">SWub3</strain>
    </source>
</reference>
<evidence type="ECO:0000313" key="1">
    <source>
        <dbReference type="EMBL" id="PZA18418.1"/>
    </source>
</evidence>
<comment type="caution">
    <text evidence="1">The sequence shown here is derived from an EMBL/GenBank/DDBJ whole genome shotgun (WGS) entry which is preliminary data.</text>
</comment>
<proteinExistence type="predicted"/>
<organism evidence="1 2">
    <name type="scientific">Parazoarcus communis SWub3 = DSM 12120</name>
    <dbReference type="NCBI Taxonomy" id="1121029"/>
    <lineage>
        <taxon>Bacteria</taxon>
        <taxon>Pseudomonadati</taxon>
        <taxon>Pseudomonadota</taxon>
        <taxon>Betaproteobacteria</taxon>
        <taxon>Rhodocyclales</taxon>
        <taxon>Zoogloeaceae</taxon>
        <taxon>Parazoarcus</taxon>
    </lineage>
</organism>
<sequence length="203" mass="22410">MPLQNRVNPEGAICHSPARGTLMGNRGCLHDGRRNIVANSKRDAWVTCLLDFKERKRPLMQPGQYTELFFLDEATALAAGHRPCAECRRDRYKAFLAAWPEKGVKAGEVDACLKRERSDGQRPLLGVDQLRTLPDGVLVKHLSSGTFYLLLGGDAYAWSFSGYGARQPLPTLSGQFRVLTPASTVAAMKNGYRPDIHPSAVSR</sequence>
<dbReference type="OrthoDB" id="894286at2"/>
<accession>A0A323VDN3</accession>
<name>A0A323VDN3_9RHOO</name>
<dbReference type="EMBL" id="QKOE01000001">
    <property type="protein sequence ID" value="PZA18418.1"/>
    <property type="molecule type" value="Genomic_DNA"/>
</dbReference>
<dbReference type="Proteomes" id="UP000248259">
    <property type="component" value="Unassembled WGS sequence"/>
</dbReference>
<protein>
    <submittedName>
        <fullName evidence="1">Uncharacterized protein</fullName>
    </submittedName>
</protein>
<dbReference type="AlphaFoldDB" id="A0A323VDN3"/>
<evidence type="ECO:0000313" key="2">
    <source>
        <dbReference type="Proteomes" id="UP000248259"/>
    </source>
</evidence>